<protein>
    <submittedName>
        <fullName evidence="2">DUF2809 domain-containing protein</fullName>
    </submittedName>
</protein>
<dbReference type="InterPro" id="IPR021257">
    <property type="entry name" value="DUF2809"/>
</dbReference>
<feature type="transmembrane region" description="Helical" evidence="1">
    <location>
        <begin position="31"/>
        <end position="48"/>
    </location>
</feature>
<keyword evidence="1" id="KW-1133">Transmembrane helix</keyword>
<evidence type="ECO:0000313" key="3">
    <source>
        <dbReference type="Proteomes" id="UP001163981"/>
    </source>
</evidence>
<evidence type="ECO:0000313" key="2">
    <source>
        <dbReference type="EMBL" id="UZH56726.1"/>
    </source>
</evidence>
<dbReference type="Proteomes" id="UP001163981">
    <property type="component" value="Chromosome"/>
</dbReference>
<organism evidence="2 3">
    <name type="scientific">Salinimicrobium tongyeongense</name>
    <dbReference type="NCBI Taxonomy" id="2809707"/>
    <lineage>
        <taxon>Bacteria</taxon>
        <taxon>Pseudomonadati</taxon>
        <taxon>Bacteroidota</taxon>
        <taxon>Flavobacteriia</taxon>
        <taxon>Flavobacteriales</taxon>
        <taxon>Flavobacteriaceae</taxon>
        <taxon>Salinimicrobium</taxon>
    </lineage>
</organism>
<feature type="transmembrane region" description="Helical" evidence="1">
    <location>
        <begin position="60"/>
        <end position="80"/>
    </location>
</feature>
<dbReference type="Pfam" id="PF10990">
    <property type="entry name" value="DUF2809"/>
    <property type="match status" value="1"/>
</dbReference>
<gene>
    <name evidence="2" type="ORF">JRG66_07700</name>
</gene>
<keyword evidence="1" id="KW-0472">Membrane</keyword>
<reference evidence="2" key="1">
    <citation type="submission" date="2021-02" db="EMBL/GenBank/DDBJ databases">
        <title>Salinimicrobium sp. nov. isolated from seawater in Tongyeong, Republic of Korea.</title>
        <authorList>
            <person name="Lee S.-J."/>
        </authorList>
    </citation>
    <scope>NUCLEOTIDE SEQUENCE</scope>
    <source>
        <strain evidence="2">HN-2-9-2</strain>
    </source>
</reference>
<proteinExistence type="predicted"/>
<feature type="transmembrane region" description="Helical" evidence="1">
    <location>
        <begin position="100"/>
        <end position="116"/>
    </location>
</feature>
<feature type="transmembrane region" description="Helical" evidence="1">
    <location>
        <begin position="7"/>
        <end position="25"/>
    </location>
</feature>
<keyword evidence="1" id="KW-0812">Transmembrane</keyword>
<evidence type="ECO:0000256" key="1">
    <source>
        <dbReference type="SAM" id="Phobius"/>
    </source>
</evidence>
<dbReference type="EMBL" id="CP069620">
    <property type="protein sequence ID" value="UZH56726.1"/>
    <property type="molecule type" value="Genomic_DNA"/>
</dbReference>
<keyword evidence="3" id="KW-1185">Reference proteome</keyword>
<accession>A0ABY6NVQ4</accession>
<name>A0ABY6NVQ4_9FLAO</name>
<sequence>MMKFNAGYFWAAVLLFFTEVLIAAFINDAVIRPYGGDFLVIIFLYCLLKSFFDIPVKNAIFGVLLFAFAVEASQYFNLIFLLKLQDNGIASAVLGNHAEWLDIFIYTLAALGIYSAEKLKAGYLKAE</sequence>